<evidence type="ECO:0000256" key="2">
    <source>
        <dbReference type="ARBA" id="ARBA00022448"/>
    </source>
</evidence>
<evidence type="ECO:0000256" key="9">
    <source>
        <dbReference type="SAM" id="Phobius"/>
    </source>
</evidence>
<dbReference type="InterPro" id="IPR044566">
    <property type="entry name" value="RMV1-like"/>
</dbReference>
<dbReference type="PANTHER" id="PTHR45826:SF2">
    <property type="entry name" value="AMINO ACID TRANSPORTER"/>
    <property type="match status" value="1"/>
</dbReference>
<keyword evidence="11" id="KW-1185">Reference proteome</keyword>
<keyword evidence="6 9" id="KW-0472">Membrane</keyword>
<name>A0A0M0JB02_9EUKA</name>
<dbReference type="Pfam" id="PF13520">
    <property type="entry name" value="AA_permease_2"/>
    <property type="match status" value="1"/>
</dbReference>
<gene>
    <name evidence="10" type="ORF">Ctob_008561</name>
</gene>
<dbReference type="InterPro" id="IPR002293">
    <property type="entry name" value="AA/rel_permease1"/>
</dbReference>
<keyword evidence="2" id="KW-0813">Transport</keyword>
<feature type="transmembrane region" description="Helical" evidence="9">
    <location>
        <begin position="225"/>
        <end position="245"/>
    </location>
</feature>
<dbReference type="GO" id="GO:0005886">
    <property type="term" value="C:plasma membrane"/>
    <property type="evidence" value="ECO:0007669"/>
    <property type="project" value="UniProtKB-SubCell"/>
</dbReference>
<evidence type="ECO:0000256" key="1">
    <source>
        <dbReference type="ARBA" id="ARBA00004651"/>
    </source>
</evidence>
<dbReference type="OrthoDB" id="5982228at2759"/>
<evidence type="ECO:0000256" key="3">
    <source>
        <dbReference type="ARBA" id="ARBA00022475"/>
    </source>
</evidence>
<dbReference type="EMBL" id="JWZX01003169">
    <property type="protein sequence ID" value="KOO23665.1"/>
    <property type="molecule type" value="Genomic_DNA"/>
</dbReference>
<protein>
    <submittedName>
        <fullName evidence="10">Amino acid permease-like protein</fullName>
    </submittedName>
</protein>
<proteinExistence type="inferred from homology"/>
<dbReference type="Gene3D" id="1.20.1740.10">
    <property type="entry name" value="Amino acid/polyamine transporter I"/>
    <property type="match status" value="1"/>
</dbReference>
<dbReference type="PANTHER" id="PTHR45826">
    <property type="entry name" value="POLYAMINE TRANSPORTER PUT1"/>
    <property type="match status" value="1"/>
</dbReference>
<dbReference type="Proteomes" id="UP000037460">
    <property type="component" value="Unassembled WGS sequence"/>
</dbReference>
<dbReference type="GO" id="GO:0015203">
    <property type="term" value="F:polyamine transmembrane transporter activity"/>
    <property type="evidence" value="ECO:0007669"/>
    <property type="project" value="UniProtKB-ARBA"/>
</dbReference>
<evidence type="ECO:0000256" key="8">
    <source>
        <dbReference type="SAM" id="MobiDB-lite"/>
    </source>
</evidence>
<evidence type="ECO:0000256" key="6">
    <source>
        <dbReference type="ARBA" id="ARBA00023136"/>
    </source>
</evidence>
<feature type="transmembrane region" description="Helical" evidence="9">
    <location>
        <begin position="481"/>
        <end position="502"/>
    </location>
</feature>
<evidence type="ECO:0000313" key="11">
    <source>
        <dbReference type="Proteomes" id="UP000037460"/>
    </source>
</evidence>
<feature type="transmembrane region" description="Helical" evidence="9">
    <location>
        <begin position="450"/>
        <end position="475"/>
    </location>
</feature>
<feature type="transmembrane region" description="Helical" evidence="9">
    <location>
        <begin position="330"/>
        <end position="348"/>
    </location>
</feature>
<comment type="subcellular location">
    <subcellularLocation>
        <location evidence="1">Cell membrane</location>
        <topology evidence="1">Multi-pass membrane protein</topology>
    </subcellularLocation>
</comment>
<dbReference type="AlphaFoldDB" id="A0A0M0JB02"/>
<keyword evidence="3" id="KW-1003">Cell membrane</keyword>
<feature type="transmembrane region" description="Helical" evidence="9">
    <location>
        <begin position="66"/>
        <end position="87"/>
    </location>
</feature>
<sequence length="541" mass="57845">MFAPDSATPPPFHKQTTFAPLLLDVPVGAAPRSPQASPAPKLGILAVVSIIFFNVSGGPLGSEQVISSVGPIIGLALLGVFALCFSVPQAMITAELSTAFPYNGGYSLWVQAAFGTFWGVQESYWSWCSGVVDTALYPVLLYSTAQHLFSGLGIDIGLEEEATCDSGGGGNGTRAADHEEEPTRNLWVCMFEPGSGCALEYGIKLGILVFFCLPNLISSKAVGDFLTLLCVVALMPFAVLCAIGMPKMRVSNLVRKPRQYDWGTCLSTLYWNMSGFDSASTFAGEVEKPGSTIPRALFVAVAMVGLATAIPLLIAAAADPGWACWQDGSLVAAAMVVGGSWMGVWILATSTLSNWGLFASELLEDSYQLLGMAEMGLAPRVFAIVSPRTGTPINAILFQFSIIALLISLDFNSIMCIDNFFSAAQGVLEFAAIVRLRIKRPEMARPYKIPLSTAGLVLFLIVPICWSLLICYVTVTDSVQAAVTICIGLVVGVLLYVPFLWWDRAKLEIRAKSEPVPDEVEIPAVRVSGRSDSTCDRDSTT</sequence>
<evidence type="ECO:0000256" key="5">
    <source>
        <dbReference type="ARBA" id="ARBA00022989"/>
    </source>
</evidence>
<feature type="region of interest" description="Disordered" evidence="8">
    <location>
        <begin position="522"/>
        <end position="541"/>
    </location>
</feature>
<accession>A0A0M0JB02</accession>
<feature type="transmembrane region" description="Helical" evidence="9">
    <location>
        <begin position="296"/>
        <end position="318"/>
    </location>
</feature>
<evidence type="ECO:0000256" key="4">
    <source>
        <dbReference type="ARBA" id="ARBA00022692"/>
    </source>
</evidence>
<keyword evidence="4 9" id="KW-0812">Transmembrane</keyword>
<comment type="similarity">
    <text evidence="7">Belongs to the amino acid-polyamine-organocation (APC) superfamily. Polyamine:cation symporter (PHS) (TC 2.A.3.12) family.</text>
</comment>
<comment type="caution">
    <text evidence="10">The sequence shown here is derived from an EMBL/GenBank/DDBJ whole genome shotgun (WGS) entry which is preliminary data.</text>
</comment>
<keyword evidence="5 9" id="KW-1133">Transmembrane helix</keyword>
<evidence type="ECO:0000313" key="10">
    <source>
        <dbReference type="EMBL" id="KOO23665.1"/>
    </source>
</evidence>
<evidence type="ECO:0000256" key="7">
    <source>
        <dbReference type="ARBA" id="ARBA00024041"/>
    </source>
</evidence>
<reference evidence="11" key="1">
    <citation type="journal article" date="2015" name="PLoS Genet.">
        <title>Genome Sequence and Transcriptome Analyses of Chrysochromulina tobin: Metabolic Tools for Enhanced Algal Fitness in the Prominent Order Prymnesiales (Haptophyceae).</title>
        <authorList>
            <person name="Hovde B.T."/>
            <person name="Deodato C.R."/>
            <person name="Hunsperger H.M."/>
            <person name="Ryken S.A."/>
            <person name="Yost W."/>
            <person name="Jha R.K."/>
            <person name="Patterson J."/>
            <person name="Monnat R.J. Jr."/>
            <person name="Barlow S.B."/>
            <person name="Starkenburg S.R."/>
            <person name="Cattolico R.A."/>
        </authorList>
    </citation>
    <scope>NUCLEOTIDE SEQUENCE</scope>
    <source>
        <strain evidence="11">CCMP291</strain>
    </source>
</reference>
<dbReference type="PIRSF" id="PIRSF006060">
    <property type="entry name" value="AA_transporter"/>
    <property type="match status" value="1"/>
</dbReference>
<organism evidence="10 11">
    <name type="scientific">Chrysochromulina tobinii</name>
    <dbReference type="NCBI Taxonomy" id="1460289"/>
    <lineage>
        <taxon>Eukaryota</taxon>
        <taxon>Haptista</taxon>
        <taxon>Haptophyta</taxon>
        <taxon>Prymnesiophyceae</taxon>
        <taxon>Prymnesiales</taxon>
        <taxon>Chrysochromulinaceae</taxon>
        <taxon>Chrysochromulina</taxon>
    </lineage>
</organism>